<dbReference type="Gene3D" id="3.40.390.10">
    <property type="entry name" value="Collagenase (Catalytic Domain)"/>
    <property type="match status" value="2"/>
</dbReference>
<evidence type="ECO:0008006" key="6">
    <source>
        <dbReference type="Google" id="ProtNLM"/>
    </source>
</evidence>
<dbReference type="AlphaFoldDB" id="A0A2R5GLL0"/>
<sequence>MAPRMMPAMVAAMALLVSQATADFIEIELVSNTLSDYEDRIETAITNAATNWSNHDAITFEEETSLSDFCGIDYTFASGDSVDNLLILVQVIANGEDASFITAKPCIFAQSDDTYFTRVGVITVNSDSSRTVKMLDHYHFEEIIEHEIGHVLGVGSLWDAFGLVDADSKTYTGSKGIWGYQLVGGSDEGVPLDVNSSSIYHWSQSVFEDELMTGTQYGHDQPLSTLTVSSLRDLGYKVWPQNSDEFELSTDSSSSSSSNNSNAPKYLIDLYMDFESVDVSASVPVFSNGAVSYAVIDFEVSSSSSSTSTTAASEFVKVELVSNTLSDYEDRIETAITNAATNWSNVIRTEHDAITFEEETSLSDFCGIDYTFASGDSVDNLLILVQVIANGEDASFITAKPCIFAQSDDTYFTRVGVITVNSDSSRTVKMLDHYHFEEIIEHEIGHVLGVGSLWDAFGLVDADSKTYTGSKGIWGYQLVGGAGESVPLDVNSSSIYHWSQSVFEDELMTGTQYGHDQPLSTLTVSSLRDLGYKVWPQNSDEFELSTDSSSSTTTNSNAPTYLIDLYSDFEPIDVSASVPIFSDGAVKYAVVGFTVVSASVANKASGWEIATTVLAVIFFCTTIALGSAWYCKSRSLVNIETQSTPSEPCNVKDLERASPAEEHASAVRLH</sequence>
<comment type="caution">
    <text evidence="4">The sequence shown here is derived from an EMBL/GenBank/DDBJ whole genome shotgun (WGS) entry which is preliminary data.</text>
</comment>
<proteinExistence type="predicted"/>
<evidence type="ECO:0000256" key="3">
    <source>
        <dbReference type="SAM" id="SignalP"/>
    </source>
</evidence>
<dbReference type="GO" id="GO:0008237">
    <property type="term" value="F:metallopeptidase activity"/>
    <property type="evidence" value="ECO:0007669"/>
    <property type="project" value="InterPro"/>
</dbReference>
<keyword evidence="2" id="KW-0472">Membrane</keyword>
<dbReference type="OrthoDB" id="48352at2759"/>
<dbReference type="EMBL" id="BEYU01000092">
    <property type="protein sequence ID" value="GBG31199.1"/>
    <property type="molecule type" value="Genomic_DNA"/>
</dbReference>
<gene>
    <name evidence="4" type="ORF">FCC1311_074202</name>
</gene>
<keyword evidence="2" id="KW-1133">Transmembrane helix</keyword>
<evidence type="ECO:0000313" key="4">
    <source>
        <dbReference type="EMBL" id="GBG31199.1"/>
    </source>
</evidence>
<reference evidence="4 5" key="1">
    <citation type="submission" date="2017-12" db="EMBL/GenBank/DDBJ databases">
        <title>Sequencing, de novo assembly and annotation of complete genome of a new Thraustochytrid species, strain FCC1311.</title>
        <authorList>
            <person name="Sedici K."/>
            <person name="Godart F."/>
            <person name="Aiese Cigliano R."/>
            <person name="Sanseverino W."/>
            <person name="Barakat M."/>
            <person name="Ortet P."/>
            <person name="Marechal E."/>
            <person name="Cagnac O."/>
            <person name="Amato A."/>
        </authorList>
    </citation>
    <scope>NUCLEOTIDE SEQUENCE [LARGE SCALE GENOMIC DNA]</scope>
</reference>
<dbReference type="Proteomes" id="UP000241890">
    <property type="component" value="Unassembled WGS sequence"/>
</dbReference>
<keyword evidence="5" id="KW-1185">Reference proteome</keyword>
<feature type="chain" id="PRO_5015335102" description="Peptidase M10 metallopeptidase domain-containing protein" evidence="3">
    <location>
        <begin position="23"/>
        <end position="670"/>
    </location>
</feature>
<feature type="signal peptide" evidence="3">
    <location>
        <begin position="1"/>
        <end position="22"/>
    </location>
</feature>
<protein>
    <recommendedName>
        <fullName evidence="6">Peptidase M10 metallopeptidase domain-containing protein</fullName>
    </recommendedName>
</protein>
<feature type="transmembrane region" description="Helical" evidence="2">
    <location>
        <begin position="609"/>
        <end position="631"/>
    </location>
</feature>
<organism evidence="4 5">
    <name type="scientific">Hondaea fermentalgiana</name>
    <dbReference type="NCBI Taxonomy" id="2315210"/>
    <lineage>
        <taxon>Eukaryota</taxon>
        <taxon>Sar</taxon>
        <taxon>Stramenopiles</taxon>
        <taxon>Bigyra</taxon>
        <taxon>Labyrinthulomycetes</taxon>
        <taxon>Thraustochytrida</taxon>
        <taxon>Thraustochytriidae</taxon>
        <taxon>Hondaea</taxon>
    </lineage>
</organism>
<dbReference type="SUPFAM" id="SSF55486">
    <property type="entry name" value="Metalloproteases ('zincins'), catalytic domain"/>
    <property type="match status" value="4"/>
</dbReference>
<dbReference type="InParanoid" id="A0A2R5GLL0"/>
<feature type="compositionally biased region" description="Basic and acidic residues" evidence="1">
    <location>
        <begin position="650"/>
        <end position="670"/>
    </location>
</feature>
<keyword evidence="3" id="KW-0732">Signal</keyword>
<evidence type="ECO:0000256" key="2">
    <source>
        <dbReference type="SAM" id="Phobius"/>
    </source>
</evidence>
<evidence type="ECO:0000313" key="5">
    <source>
        <dbReference type="Proteomes" id="UP000241890"/>
    </source>
</evidence>
<keyword evidence="2" id="KW-0812">Transmembrane</keyword>
<accession>A0A2R5GLL0</accession>
<feature type="region of interest" description="Disordered" evidence="1">
    <location>
        <begin position="643"/>
        <end position="670"/>
    </location>
</feature>
<dbReference type="Gene3D" id="3.90.132.10">
    <property type="entry name" value="Leishmanolysin , domain 2"/>
    <property type="match status" value="2"/>
</dbReference>
<name>A0A2R5GLL0_9STRA</name>
<evidence type="ECO:0000256" key="1">
    <source>
        <dbReference type="SAM" id="MobiDB-lite"/>
    </source>
</evidence>
<dbReference type="InterPro" id="IPR024079">
    <property type="entry name" value="MetalloPept_cat_dom_sf"/>
</dbReference>